<name>A0A195BXU4_9HYME</name>
<dbReference type="EMBL" id="KQ976395">
    <property type="protein sequence ID" value="KYM93115.1"/>
    <property type="molecule type" value="Genomic_DNA"/>
</dbReference>
<evidence type="ECO:0000313" key="2">
    <source>
        <dbReference type="Proteomes" id="UP000078540"/>
    </source>
</evidence>
<sequence length="77" mass="9362">MTFTRKLFPHTIRTKATLRNAYKLKRWLNIRNSSNSSYDSILSKNWNESDVENEKTDRNFSIRFKNQKYDIFRNIKA</sequence>
<dbReference type="Proteomes" id="UP000078540">
    <property type="component" value="Unassembled WGS sequence"/>
</dbReference>
<dbReference type="STRING" id="520822.A0A195BXU4"/>
<reference evidence="1 2" key="1">
    <citation type="submission" date="2015-09" db="EMBL/GenBank/DDBJ databases">
        <title>Atta colombica WGS genome.</title>
        <authorList>
            <person name="Nygaard S."/>
            <person name="Hu H."/>
            <person name="Boomsma J."/>
            <person name="Zhang G."/>
        </authorList>
    </citation>
    <scope>NUCLEOTIDE SEQUENCE [LARGE SCALE GENOMIC DNA]</scope>
    <source>
        <strain evidence="1">Treedump-2</strain>
        <tissue evidence="1">Whole body</tissue>
    </source>
</reference>
<gene>
    <name evidence="1" type="ORF">ALC53_00348</name>
</gene>
<organism evidence="1 2">
    <name type="scientific">Atta colombica</name>
    <dbReference type="NCBI Taxonomy" id="520822"/>
    <lineage>
        <taxon>Eukaryota</taxon>
        <taxon>Metazoa</taxon>
        <taxon>Ecdysozoa</taxon>
        <taxon>Arthropoda</taxon>
        <taxon>Hexapoda</taxon>
        <taxon>Insecta</taxon>
        <taxon>Pterygota</taxon>
        <taxon>Neoptera</taxon>
        <taxon>Endopterygota</taxon>
        <taxon>Hymenoptera</taxon>
        <taxon>Apocrita</taxon>
        <taxon>Aculeata</taxon>
        <taxon>Formicoidea</taxon>
        <taxon>Formicidae</taxon>
        <taxon>Myrmicinae</taxon>
        <taxon>Atta</taxon>
    </lineage>
</organism>
<keyword evidence="2" id="KW-1185">Reference proteome</keyword>
<evidence type="ECO:0000313" key="1">
    <source>
        <dbReference type="EMBL" id="KYM93115.1"/>
    </source>
</evidence>
<accession>A0A195BXU4</accession>
<proteinExistence type="predicted"/>
<protein>
    <submittedName>
        <fullName evidence="1">Uncharacterized protein</fullName>
    </submittedName>
</protein>
<dbReference type="AlphaFoldDB" id="A0A195BXU4"/>